<dbReference type="Pfam" id="PF03061">
    <property type="entry name" value="4HBT"/>
    <property type="match status" value="1"/>
</dbReference>
<dbReference type="SUPFAM" id="SSF54637">
    <property type="entry name" value="Thioesterase/thiol ester dehydrase-isomerase"/>
    <property type="match status" value="1"/>
</dbReference>
<dbReference type="InParanoid" id="E4UTF3"/>
<keyword evidence="1" id="KW-0472">Membrane</keyword>
<organism evidence="4">
    <name type="scientific">Arthroderma gypseum (strain ATCC MYA-4604 / CBS 118893)</name>
    <name type="common">Microsporum gypseum</name>
    <dbReference type="NCBI Taxonomy" id="535722"/>
    <lineage>
        <taxon>Eukaryota</taxon>
        <taxon>Fungi</taxon>
        <taxon>Dikarya</taxon>
        <taxon>Ascomycota</taxon>
        <taxon>Pezizomycotina</taxon>
        <taxon>Eurotiomycetes</taxon>
        <taxon>Eurotiomycetidae</taxon>
        <taxon>Onygenales</taxon>
        <taxon>Arthrodermataceae</taxon>
        <taxon>Nannizzia</taxon>
    </lineage>
</organism>
<evidence type="ECO:0000259" key="2">
    <source>
        <dbReference type="Pfam" id="PF03061"/>
    </source>
</evidence>
<dbReference type="Proteomes" id="UP000002669">
    <property type="component" value="Unassembled WGS sequence"/>
</dbReference>
<proteinExistence type="predicted"/>
<protein>
    <submittedName>
        <fullName evidence="3">Thioesterase</fullName>
    </submittedName>
</protein>
<evidence type="ECO:0000256" key="1">
    <source>
        <dbReference type="SAM" id="Phobius"/>
    </source>
</evidence>
<dbReference type="HOGENOM" id="CLU_052827_0_1_1"/>
<feature type="domain" description="Thioesterase" evidence="2">
    <location>
        <begin position="199"/>
        <end position="263"/>
    </location>
</feature>
<dbReference type="PANTHER" id="PTHR47260">
    <property type="entry name" value="UPF0644 PROTEIN PB2B4.06"/>
    <property type="match status" value="1"/>
</dbReference>
<dbReference type="CDD" id="cd03443">
    <property type="entry name" value="PaaI_thioesterase"/>
    <property type="match status" value="1"/>
</dbReference>
<dbReference type="RefSeq" id="XP_003174328.1">
    <property type="nucleotide sequence ID" value="XM_003174280.1"/>
</dbReference>
<dbReference type="PANTHER" id="PTHR47260:SF7">
    <property type="entry name" value="THIOESTERASE FAMILY PROTEIN (AFU_ORTHOLOGUE AFUA_1G10800)"/>
    <property type="match status" value="1"/>
</dbReference>
<dbReference type="OrthoDB" id="506431at2759"/>
<evidence type="ECO:0000313" key="4">
    <source>
        <dbReference type="Proteomes" id="UP000002669"/>
    </source>
</evidence>
<reference evidence="4" key="1">
    <citation type="journal article" date="2012" name="MBio">
        <title>Comparative genome analysis of Trichophyton rubrum and related dermatophytes reveals candidate genes involved in infection.</title>
        <authorList>
            <person name="Martinez D.A."/>
            <person name="Oliver B.G."/>
            <person name="Graeser Y."/>
            <person name="Goldberg J.M."/>
            <person name="Li W."/>
            <person name="Martinez-Rossi N.M."/>
            <person name="Monod M."/>
            <person name="Shelest E."/>
            <person name="Barton R.C."/>
            <person name="Birch E."/>
            <person name="Brakhage A.A."/>
            <person name="Chen Z."/>
            <person name="Gurr S.J."/>
            <person name="Heiman D."/>
            <person name="Heitman J."/>
            <person name="Kosti I."/>
            <person name="Rossi A."/>
            <person name="Saif S."/>
            <person name="Samalova M."/>
            <person name="Saunders C.W."/>
            <person name="Shea T."/>
            <person name="Summerbell R.C."/>
            <person name="Xu J."/>
            <person name="Young S."/>
            <person name="Zeng Q."/>
            <person name="Birren B.W."/>
            <person name="Cuomo C.A."/>
            <person name="White T.C."/>
        </authorList>
    </citation>
    <scope>NUCLEOTIDE SEQUENCE [LARGE SCALE GENOMIC DNA]</scope>
    <source>
        <strain evidence="4">ATCC MYA-4604 / CBS 118893</strain>
    </source>
</reference>
<dbReference type="EMBL" id="DS989824">
    <property type="protein sequence ID" value="EFR01498.1"/>
    <property type="molecule type" value="Genomic_DNA"/>
</dbReference>
<dbReference type="FunCoup" id="E4UTF3">
    <property type="interactions" value="19"/>
</dbReference>
<keyword evidence="1" id="KW-0812">Transmembrane</keyword>
<dbReference type="InterPro" id="IPR052061">
    <property type="entry name" value="PTE-AB_protein"/>
</dbReference>
<accession>E4UTF3</accession>
<keyword evidence="4" id="KW-1185">Reference proteome</keyword>
<dbReference type="Gene3D" id="3.10.129.10">
    <property type="entry name" value="Hotdog Thioesterase"/>
    <property type="match status" value="1"/>
</dbReference>
<sequence length="302" mass="32983">MARLAIGLRNNSCLSPLKHQQLRRVPASAIFLRAPARPYSSAHSQTAYQEAHTPPPPPPTYRKRSLFGRILGFSVIAIGSFTLGIITNPDVFKMHASLSSIPSDQETNSLYTPPDEVSKEINDFIDTHPLSVSLRADPKYIESRPHMKYPAELRAHSLTGGTLTGPGRIVVPPFAWNTEDGSSFISIFYLGSDLCGHPGIVHGGLLATLLDEGLARTCFPALPNKVGVTANLNIDYRNPAPAGAFFVMRAKTTKVDGRKAWVEGWIESLPDDGSEPVKYVEAKALFIEPKNAALIPRLYKVT</sequence>
<evidence type="ECO:0000313" key="3">
    <source>
        <dbReference type="EMBL" id="EFR01498.1"/>
    </source>
</evidence>
<dbReference type="GeneID" id="10029621"/>
<dbReference type="VEuPathDB" id="FungiDB:MGYG_04506"/>
<dbReference type="STRING" id="535722.E4UTF3"/>
<dbReference type="OMA" id="FIEPKNA"/>
<dbReference type="AlphaFoldDB" id="E4UTF3"/>
<dbReference type="eggNOG" id="KOG4781">
    <property type="taxonomic scope" value="Eukaryota"/>
</dbReference>
<feature type="transmembrane region" description="Helical" evidence="1">
    <location>
        <begin position="66"/>
        <end position="86"/>
    </location>
</feature>
<gene>
    <name evidence="3" type="ORF">MGYG_04506</name>
</gene>
<dbReference type="InterPro" id="IPR006683">
    <property type="entry name" value="Thioestr_dom"/>
</dbReference>
<name>E4UTF3_ARTGP</name>
<dbReference type="InterPro" id="IPR029069">
    <property type="entry name" value="HotDog_dom_sf"/>
</dbReference>
<keyword evidence="1" id="KW-1133">Transmembrane helix</keyword>